<evidence type="ECO:0000313" key="1">
    <source>
        <dbReference type="EMBL" id="KAK3852891.1"/>
    </source>
</evidence>
<organism evidence="1 2">
    <name type="scientific">Petrolisthes cinctipes</name>
    <name type="common">Flat porcelain crab</name>
    <dbReference type="NCBI Taxonomy" id="88211"/>
    <lineage>
        <taxon>Eukaryota</taxon>
        <taxon>Metazoa</taxon>
        <taxon>Ecdysozoa</taxon>
        <taxon>Arthropoda</taxon>
        <taxon>Crustacea</taxon>
        <taxon>Multicrustacea</taxon>
        <taxon>Malacostraca</taxon>
        <taxon>Eumalacostraca</taxon>
        <taxon>Eucarida</taxon>
        <taxon>Decapoda</taxon>
        <taxon>Pleocyemata</taxon>
        <taxon>Anomura</taxon>
        <taxon>Galatheoidea</taxon>
        <taxon>Porcellanidae</taxon>
        <taxon>Petrolisthes</taxon>
    </lineage>
</organism>
<comment type="caution">
    <text evidence="1">The sequence shown here is derived from an EMBL/GenBank/DDBJ whole genome shotgun (WGS) entry which is preliminary data.</text>
</comment>
<evidence type="ECO:0000313" key="2">
    <source>
        <dbReference type="Proteomes" id="UP001286313"/>
    </source>
</evidence>
<accession>A0AAE1BLD3</accession>
<protein>
    <submittedName>
        <fullName evidence="1">Uncharacterized protein</fullName>
    </submittedName>
</protein>
<dbReference type="Proteomes" id="UP001286313">
    <property type="component" value="Unassembled WGS sequence"/>
</dbReference>
<keyword evidence="2" id="KW-1185">Reference proteome</keyword>
<sequence length="90" mass="9955">MDRQQTYDSNGIQDGLMGTTKAIIIFIIVDEMSKGCEMITVTDFLMITDGCSFLFFFHFPTAITRPATLTFILTKVPVNTSASSASHPRV</sequence>
<dbReference type="AlphaFoldDB" id="A0AAE1BLD3"/>
<proteinExistence type="predicted"/>
<name>A0AAE1BLD3_PETCI</name>
<dbReference type="EMBL" id="JAWQEG010007197">
    <property type="protein sequence ID" value="KAK3852891.1"/>
    <property type="molecule type" value="Genomic_DNA"/>
</dbReference>
<reference evidence="1" key="1">
    <citation type="submission" date="2023-10" db="EMBL/GenBank/DDBJ databases">
        <title>Genome assemblies of two species of porcelain crab, Petrolisthes cinctipes and Petrolisthes manimaculis (Anomura: Porcellanidae).</title>
        <authorList>
            <person name="Angst P."/>
        </authorList>
    </citation>
    <scope>NUCLEOTIDE SEQUENCE</scope>
    <source>
        <strain evidence="1">PB745_01</strain>
        <tissue evidence="1">Gill</tissue>
    </source>
</reference>
<gene>
    <name evidence="1" type="ORF">Pcinc_040535</name>
</gene>